<gene>
    <name evidence="16" type="ORF">OEZ85_008271</name>
</gene>
<comment type="similarity">
    <text evidence="11">Belongs to the inward rectifier-type potassium channel (TC 1.A.2.1) family.</text>
</comment>
<comment type="subcellular location">
    <subcellularLocation>
        <location evidence="1 11">Membrane</location>
        <topology evidence="1 11">Multi-pass membrane protein</topology>
    </subcellularLocation>
</comment>
<keyword evidence="17" id="KW-1185">Reference proteome</keyword>
<evidence type="ECO:0000256" key="6">
    <source>
        <dbReference type="ARBA" id="ARBA00022958"/>
    </source>
</evidence>
<sequence>MDAISAKWRRKTAGAYETILEGSRQPSDALDTTLQINTGITRPRLLNKQHQGKAIDRFGVEWEKAALYFGDVFHTLLNMPRSRFILIFFFIYIIEYILFALLYLWQPNHCIPHIKHLRIALWFSVQTAATIGYGAPLAPNPECTLVNVIVMFQVITSSLIDYCCMGLVFARFSAPSKRSSSLRFSRCMVLAPHAPSGYWALALRVANMRKHIMIRPEVQILLAKPDNPGQAAFECQELALEGAVSSMANLRLGMAVTMMHVIRPGSPLWNMSIDDLLLQEMEVMVFFEGIDAMTSNSVQARHSYYPNDMRMNERFATLYMMFKGKKLGLDFSEFDATLALGSPEASSMMRRQTFSSLTAAAQQLLQEEQAAAAQRQAAGSRQHWRSTDGAAAAAAESSQHASQDSPRRRRTSQQQAQQQEAKLAGSSRQPGTPAGAGTGIEMHVLGTSHSL</sequence>
<dbReference type="EMBL" id="CP126208">
    <property type="protein sequence ID" value="WIA08850.1"/>
    <property type="molecule type" value="Genomic_DNA"/>
</dbReference>
<keyword evidence="6 11" id="KW-0630">Potassium</keyword>
<feature type="region of interest" description="Disordered" evidence="12">
    <location>
        <begin position="371"/>
        <end position="440"/>
    </location>
</feature>
<organism evidence="16 17">
    <name type="scientific">Tetradesmus obliquus</name>
    <name type="common">Green alga</name>
    <name type="synonym">Acutodesmus obliquus</name>
    <dbReference type="NCBI Taxonomy" id="3088"/>
    <lineage>
        <taxon>Eukaryota</taxon>
        <taxon>Viridiplantae</taxon>
        <taxon>Chlorophyta</taxon>
        <taxon>core chlorophytes</taxon>
        <taxon>Chlorophyceae</taxon>
        <taxon>CS clade</taxon>
        <taxon>Sphaeropleales</taxon>
        <taxon>Scenedesmaceae</taxon>
        <taxon>Tetradesmus</taxon>
    </lineage>
</organism>
<dbReference type="Gene3D" id="2.60.40.1400">
    <property type="entry name" value="G protein-activated inward rectifier potassium channel 1"/>
    <property type="match status" value="1"/>
</dbReference>
<evidence type="ECO:0000313" key="17">
    <source>
        <dbReference type="Proteomes" id="UP001244341"/>
    </source>
</evidence>
<evidence type="ECO:0000256" key="5">
    <source>
        <dbReference type="ARBA" id="ARBA00022882"/>
    </source>
</evidence>
<keyword evidence="8 11" id="KW-0406">Ion transport</keyword>
<evidence type="ECO:0000259" key="14">
    <source>
        <dbReference type="Pfam" id="PF01007"/>
    </source>
</evidence>
<dbReference type="PANTHER" id="PTHR11767:SF102">
    <property type="entry name" value="INWARDLY RECTIFYING POTASSIUM CHANNEL 1, ISOFORM F"/>
    <property type="match status" value="1"/>
</dbReference>
<proteinExistence type="inferred from homology"/>
<evidence type="ECO:0000259" key="15">
    <source>
        <dbReference type="Pfam" id="PF17655"/>
    </source>
</evidence>
<evidence type="ECO:0000256" key="13">
    <source>
        <dbReference type="SAM" id="Phobius"/>
    </source>
</evidence>
<keyword evidence="5 11" id="KW-0851">Voltage-gated channel</keyword>
<dbReference type="InterPro" id="IPR040445">
    <property type="entry name" value="Kir_TM"/>
</dbReference>
<feature type="domain" description="Inward rectifier potassium channel C-terminal" evidence="15">
    <location>
        <begin position="182"/>
        <end position="348"/>
    </location>
</feature>
<evidence type="ECO:0000256" key="1">
    <source>
        <dbReference type="ARBA" id="ARBA00004141"/>
    </source>
</evidence>
<dbReference type="SUPFAM" id="SSF81324">
    <property type="entry name" value="Voltage-gated potassium channels"/>
    <property type="match status" value="1"/>
</dbReference>
<evidence type="ECO:0000256" key="7">
    <source>
        <dbReference type="ARBA" id="ARBA00022989"/>
    </source>
</evidence>
<evidence type="ECO:0000256" key="3">
    <source>
        <dbReference type="ARBA" id="ARBA00022538"/>
    </source>
</evidence>
<dbReference type="InterPro" id="IPR016449">
    <property type="entry name" value="K_chnl_inward-rec_Kir"/>
</dbReference>
<evidence type="ECO:0000256" key="4">
    <source>
        <dbReference type="ARBA" id="ARBA00022692"/>
    </source>
</evidence>
<dbReference type="Pfam" id="PF17655">
    <property type="entry name" value="IRK_C"/>
    <property type="match status" value="1"/>
</dbReference>
<dbReference type="PANTHER" id="PTHR11767">
    <property type="entry name" value="INWARD RECTIFIER POTASSIUM CHANNEL"/>
    <property type="match status" value="1"/>
</dbReference>
<evidence type="ECO:0000256" key="10">
    <source>
        <dbReference type="ARBA" id="ARBA00023303"/>
    </source>
</evidence>
<accession>A0ABY8TIP0</accession>
<dbReference type="Proteomes" id="UP001244341">
    <property type="component" value="Chromosome 1b"/>
</dbReference>
<dbReference type="Pfam" id="PF01007">
    <property type="entry name" value="IRK"/>
    <property type="match status" value="1"/>
</dbReference>
<dbReference type="InterPro" id="IPR041647">
    <property type="entry name" value="IRK_C"/>
</dbReference>
<dbReference type="InterPro" id="IPR014756">
    <property type="entry name" value="Ig_E-set"/>
</dbReference>
<dbReference type="PRINTS" id="PR01320">
    <property type="entry name" value="KIRCHANNEL"/>
</dbReference>
<keyword evidence="3 11" id="KW-0633">Potassium transport</keyword>
<keyword evidence="10 11" id="KW-0407">Ion channel</keyword>
<dbReference type="Gene3D" id="1.10.287.70">
    <property type="match status" value="1"/>
</dbReference>
<name>A0ABY8TIP0_TETOB</name>
<protein>
    <recommendedName>
        <fullName evidence="18">Potassium channel inwardly rectifying transmembrane domain-containing protein</fullName>
    </recommendedName>
</protein>
<evidence type="ECO:0000256" key="11">
    <source>
        <dbReference type="RuleBase" id="RU003822"/>
    </source>
</evidence>
<evidence type="ECO:0000256" key="9">
    <source>
        <dbReference type="ARBA" id="ARBA00023136"/>
    </source>
</evidence>
<keyword evidence="9 13" id="KW-0472">Membrane</keyword>
<evidence type="ECO:0008006" key="18">
    <source>
        <dbReference type="Google" id="ProtNLM"/>
    </source>
</evidence>
<evidence type="ECO:0000256" key="2">
    <source>
        <dbReference type="ARBA" id="ARBA00022448"/>
    </source>
</evidence>
<dbReference type="InterPro" id="IPR013518">
    <property type="entry name" value="K_chnl_inward-rec_Kir_cyto"/>
</dbReference>
<reference evidence="16 17" key="1">
    <citation type="submission" date="2023-05" db="EMBL/GenBank/DDBJ databases">
        <title>A 100% complete, gapless, phased diploid assembly of the Scenedesmus obliquus UTEX 3031 genome.</title>
        <authorList>
            <person name="Biondi T.C."/>
            <person name="Hanschen E.R."/>
            <person name="Kwon T."/>
            <person name="Eng W."/>
            <person name="Kruse C.P.S."/>
            <person name="Koehler S.I."/>
            <person name="Kunde Y."/>
            <person name="Gleasner C.D."/>
            <person name="You Mak K.T."/>
            <person name="Polle J."/>
            <person name="Hovde B.T."/>
            <person name="Starkenburg S.R."/>
        </authorList>
    </citation>
    <scope>NUCLEOTIDE SEQUENCE [LARGE SCALE GENOMIC DNA]</scope>
    <source>
        <strain evidence="16 17">DOE0152z</strain>
    </source>
</reference>
<feature type="transmembrane region" description="Helical" evidence="13">
    <location>
        <begin position="84"/>
        <end position="105"/>
    </location>
</feature>
<feature type="domain" description="Potassium channel inwardly rectifying transmembrane" evidence="14">
    <location>
        <begin position="63"/>
        <end position="175"/>
    </location>
</feature>
<evidence type="ECO:0000256" key="8">
    <source>
        <dbReference type="ARBA" id="ARBA00023065"/>
    </source>
</evidence>
<evidence type="ECO:0000313" key="16">
    <source>
        <dbReference type="EMBL" id="WIA08850.1"/>
    </source>
</evidence>
<keyword evidence="4 11" id="KW-0812">Transmembrane</keyword>
<evidence type="ECO:0000256" key="12">
    <source>
        <dbReference type="SAM" id="MobiDB-lite"/>
    </source>
</evidence>
<keyword evidence="2 11" id="KW-0813">Transport</keyword>
<keyword evidence="7 13" id="KW-1133">Transmembrane helix</keyword>
<dbReference type="SUPFAM" id="SSF81296">
    <property type="entry name" value="E set domains"/>
    <property type="match status" value="1"/>
</dbReference>